<reference evidence="1 2" key="1">
    <citation type="journal article" date="2013" name="BMC Genomics">
        <title>The miniature genome of a carnivorous plant Genlisea aurea contains a low number of genes and short non-coding sequences.</title>
        <authorList>
            <person name="Leushkin E.V."/>
            <person name="Sutormin R.A."/>
            <person name="Nabieva E.R."/>
            <person name="Penin A.A."/>
            <person name="Kondrashov A.S."/>
            <person name="Logacheva M.D."/>
        </authorList>
    </citation>
    <scope>NUCLEOTIDE SEQUENCE [LARGE SCALE GENOMIC DNA]</scope>
</reference>
<evidence type="ECO:0000313" key="2">
    <source>
        <dbReference type="Proteomes" id="UP000015453"/>
    </source>
</evidence>
<name>S8EDJ2_9LAMI</name>
<evidence type="ECO:0000313" key="1">
    <source>
        <dbReference type="EMBL" id="EPS70617.1"/>
    </source>
</evidence>
<dbReference type="EMBL" id="AUSU01001615">
    <property type="protein sequence ID" value="EPS70617.1"/>
    <property type="molecule type" value="Genomic_DNA"/>
</dbReference>
<comment type="caution">
    <text evidence="1">The sequence shown here is derived from an EMBL/GenBank/DDBJ whole genome shotgun (WGS) entry which is preliminary data.</text>
</comment>
<accession>S8EDJ2</accession>
<dbReference type="Proteomes" id="UP000015453">
    <property type="component" value="Unassembled WGS sequence"/>
</dbReference>
<proteinExistence type="predicted"/>
<gene>
    <name evidence="1" type="ORF">M569_04143</name>
</gene>
<protein>
    <submittedName>
        <fullName evidence="1">Uncharacterized protein</fullName>
    </submittedName>
</protein>
<sequence>MEENFGPSIKRRIKQSICFSCCFPRLQRISLSSEAIPSPSDENPTVNWINNGGGGGGLHDCSSFSEIRDKCRAILGCAVFSFKRRRHADLRYDPLSYALNFEDGFEYDGDSPLRNFSARMPPSPPVVAAAVS</sequence>
<dbReference type="PANTHER" id="PTHR33168">
    <property type="entry name" value="STRESS INDUCED PROTEIN-RELATED"/>
    <property type="match status" value="1"/>
</dbReference>
<dbReference type="AlphaFoldDB" id="S8EDJ2"/>
<organism evidence="1 2">
    <name type="scientific">Genlisea aurea</name>
    <dbReference type="NCBI Taxonomy" id="192259"/>
    <lineage>
        <taxon>Eukaryota</taxon>
        <taxon>Viridiplantae</taxon>
        <taxon>Streptophyta</taxon>
        <taxon>Embryophyta</taxon>
        <taxon>Tracheophyta</taxon>
        <taxon>Spermatophyta</taxon>
        <taxon>Magnoliopsida</taxon>
        <taxon>eudicotyledons</taxon>
        <taxon>Gunneridae</taxon>
        <taxon>Pentapetalae</taxon>
        <taxon>asterids</taxon>
        <taxon>lamiids</taxon>
        <taxon>Lamiales</taxon>
        <taxon>Lentibulariaceae</taxon>
        <taxon>Genlisea</taxon>
    </lineage>
</organism>
<dbReference type="OrthoDB" id="657187at2759"/>
<keyword evidence="2" id="KW-1185">Reference proteome</keyword>